<dbReference type="SUPFAM" id="SSF54197">
    <property type="entry name" value="HIT-like"/>
    <property type="match status" value="1"/>
</dbReference>
<dbReference type="Pfam" id="PF11969">
    <property type="entry name" value="DcpS_C"/>
    <property type="match status" value="1"/>
</dbReference>
<evidence type="ECO:0000256" key="2">
    <source>
        <dbReference type="ARBA" id="ARBA00022801"/>
    </source>
</evidence>
<dbReference type="PANTHER" id="PTHR12486:SF5">
    <property type="entry name" value="ADENOSINE 5'-MONOPHOSPHORAMIDASE HINT3"/>
    <property type="match status" value="1"/>
</dbReference>
<dbReference type="InterPro" id="IPR036265">
    <property type="entry name" value="HIT-like_sf"/>
</dbReference>
<dbReference type="AlphaFoldDB" id="A0A7S3JQR2"/>
<dbReference type="PROSITE" id="PS51084">
    <property type="entry name" value="HIT_2"/>
    <property type="match status" value="1"/>
</dbReference>
<keyword evidence="2" id="KW-0378">Hydrolase</keyword>
<dbReference type="EMBL" id="HBIJ01003826">
    <property type="protein sequence ID" value="CAE0361981.1"/>
    <property type="molecule type" value="Transcribed_RNA"/>
</dbReference>
<feature type="short sequence motif" description="Histidine triad motif" evidence="3">
    <location>
        <begin position="140"/>
        <end position="144"/>
    </location>
</feature>
<protein>
    <recommendedName>
        <fullName evidence="4">HIT domain-containing protein</fullName>
    </recommendedName>
</protein>
<dbReference type="PANTHER" id="PTHR12486">
    <property type="entry name" value="APRATAXIN-RELATED"/>
    <property type="match status" value="1"/>
</dbReference>
<dbReference type="InterPro" id="IPR011146">
    <property type="entry name" value="HIT-like"/>
</dbReference>
<proteinExistence type="predicted"/>
<accession>A0A7S3JQR2</accession>
<evidence type="ECO:0000256" key="1">
    <source>
        <dbReference type="ARBA" id="ARBA00022741"/>
    </source>
</evidence>
<evidence type="ECO:0000256" key="3">
    <source>
        <dbReference type="PROSITE-ProRule" id="PRU00464"/>
    </source>
</evidence>
<evidence type="ECO:0000313" key="5">
    <source>
        <dbReference type="EMBL" id="CAE0361981.1"/>
    </source>
</evidence>
<dbReference type="GO" id="GO:0016787">
    <property type="term" value="F:hydrolase activity"/>
    <property type="evidence" value="ECO:0007669"/>
    <property type="project" value="UniProtKB-KW"/>
</dbReference>
<reference evidence="5" key="1">
    <citation type="submission" date="2021-01" db="EMBL/GenBank/DDBJ databases">
        <authorList>
            <person name="Corre E."/>
            <person name="Pelletier E."/>
            <person name="Niang G."/>
            <person name="Scheremetjew M."/>
            <person name="Finn R."/>
            <person name="Kale V."/>
            <person name="Holt S."/>
            <person name="Cochrane G."/>
            <person name="Meng A."/>
            <person name="Brown T."/>
            <person name="Cohen L."/>
        </authorList>
    </citation>
    <scope>NUCLEOTIDE SEQUENCE</scope>
    <source>
        <strain evidence="5">CCMP1510</strain>
    </source>
</reference>
<dbReference type="Gene3D" id="3.30.428.10">
    <property type="entry name" value="HIT-like"/>
    <property type="match status" value="1"/>
</dbReference>
<name>A0A7S3JQR2_9STRA</name>
<evidence type="ECO:0000259" key="4">
    <source>
        <dbReference type="PROSITE" id="PS51084"/>
    </source>
</evidence>
<keyword evidence="1" id="KW-0547">Nucleotide-binding</keyword>
<dbReference type="GO" id="GO:0000166">
    <property type="term" value="F:nucleotide binding"/>
    <property type="evidence" value="ECO:0007669"/>
    <property type="project" value="UniProtKB-KW"/>
</dbReference>
<feature type="domain" description="HIT" evidence="4">
    <location>
        <begin position="44"/>
        <end position="155"/>
    </location>
</feature>
<organism evidence="5">
    <name type="scientific">Aureoumbra lagunensis</name>
    <dbReference type="NCBI Taxonomy" id="44058"/>
    <lineage>
        <taxon>Eukaryota</taxon>
        <taxon>Sar</taxon>
        <taxon>Stramenopiles</taxon>
        <taxon>Ochrophyta</taxon>
        <taxon>Pelagophyceae</taxon>
        <taxon>Pelagomonadales</taxon>
        <taxon>Aureoumbra</taxon>
    </lineage>
</organism>
<sequence>MLYPSRRRVLSTTMLISRWFGRTVPVPQKSYTSLKEDIEANPTIFGQLLRAEAPVQILFDEDDEFFAFRNIKPYAPLAGLVIPRRYIIQDPDGLAAEHLPLVLRLKDIGMKLVDRYYPSSRECGDYRLRFHRPPFNSVSHLHLHVLAPASSFPISTHIVFAAPTPWAIDVDDVIARLKAEADQEDSNSTLPLPS</sequence>
<gene>
    <name evidence="5" type="ORF">ALAG00032_LOCUS2719</name>
</gene>